<reference evidence="2" key="1">
    <citation type="submission" date="2025-08" db="UniProtKB">
        <authorList>
            <consortium name="RefSeq"/>
        </authorList>
    </citation>
    <scope>IDENTIFICATION</scope>
    <source>
        <tissue evidence="2">Muscle</tissue>
    </source>
</reference>
<accession>A0ABM1TFV2</accession>
<dbReference type="Proteomes" id="UP000694941">
    <property type="component" value="Unplaced"/>
</dbReference>
<evidence type="ECO:0000313" key="2">
    <source>
        <dbReference type="RefSeq" id="XP_022254758.1"/>
    </source>
</evidence>
<sequence length="583" mass="64662">MCTPINLACSSLLNCDNSFKDILSDINQTRKQSQDLQNQILTQQHCSSSPLSLARSSNLIEPLYSVSNNFKTSPENLTSECCTGNVEVPSFETRPISPNSSFCGYQLLRNLCNGSSYQPSSSEPSGDDYYILSDTVEMDTKFPLTSQSIIVPVLSSSLNSVPIPLNDYNVLQPYKPHTSITSSRLSLGTFSALERGTLTEKYVNVSDTTPTLTSTVTGEKSINPTSTNIYSPANESHVLWEKMPSDFPFNSLTCKIPQSDAPESSDYSDILPIPEQYVTSFSPFPNEVNCMEKTLFAQQSTMLSKSDSYPFQCLPISVSNNHSNLSKPSAIVNPIILPLHQQPQPLLPLNSLHQQVMTRSEPVTSVHTPRQQFVTRSQQVPPLNIPYLQVITQPKPLISLNTSHQQTKTGPQSCINTIRQQITTCSQTTSSVDTLVDQKVKPQPQPLFSVNSLQQQAMVQPHVVPTLNLHQQPIMLVPEKPHQPLPEVLASTETLELSNNKEGKSTVTFAHSSQQNLRHIRDLSRRDDSRRFHCSQLSTQEVLPIESFLDSEKPLSPQLSSTTDFSKFGISLTIDKNKTHAVN</sequence>
<proteinExistence type="predicted"/>
<dbReference type="RefSeq" id="XP_022254758.1">
    <property type="nucleotide sequence ID" value="XM_022399050.1"/>
</dbReference>
<protein>
    <submittedName>
        <fullName evidence="2">Uncharacterized protein LOC111088560</fullName>
    </submittedName>
</protein>
<gene>
    <name evidence="2" type="primary">LOC111088560</name>
</gene>
<name>A0ABM1TFV2_LIMPO</name>
<keyword evidence="1" id="KW-1185">Reference proteome</keyword>
<organism evidence="1 2">
    <name type="scientific">Limulus polyphemus</name>
    <name type="common">Atlantic horseshoe crab</name>
    <dbReference type="NCBI Taxonomy" id="6850"/>
    <lineage>
        <taxon>Eukaryota</taxon>
        <taxon>Metazoa</taxon>
        <taxon>Ecdysozoa</taxon>
        <taxon>Arthropoda</taxon>
        <taxon>Chelicerata</taxon>
        <taxon>Merostomata</taxon>
        <taxon>Xiphosura</taxon>
        <taxon>Limulidae</taxon>
        <taxon>Limulus</taxon>
    </lineage>
</organism>
<evidence type="ECO:0000313" key="1">
    <source>
        <dbReference type="Proteomes" id="UP000694941"/>
    </source>
</evidence>
<dbReference type="GeneID" id="111088560"/>